<name>A0ABQ7Q6R5_PLUXY</name>
<dbReference type="PANTHER" id="PTHR37984:SF5">
    <property type="entry name" value="PROTEIN NYNRIN-LIKE"/>
    <property type="match status" value="1"/>
</dbReference>
<sequence>DNDVKIKSAEFSQFCSSNGIKHVTSPIYHPCSNGQAENSVRSCKKMIKCILSENVNLSPSETNDKLLGCLFEYRNTPHCTTGVTPASLMIGRNLRSRLDLVLPDKVTDDVCSNNNKETSIVRQFEVGDTIWLKWFNSKKEVWVLGTIRSIIGNRMFEIFVPDYDLVCKRHVDQIFRYSGKNIDSETVLSGSVADGSGSADCEVGVLPPPPAPPAPSLAPTPSHMEPGSSITSVVNLESNGGEEGEVWEQAQGEGDSPAGSEPAESRERTEQPTADPAAAPGTSHASTDRLLDARMQLRPRDKIISYKQF</sequence>
<dbReference type="Gene3D" id="3.30.420.10">
    <property type="entry name" value="Ribonuclease H-like superfamily/Ribonuclease H"/>
    <property type="match status" value="1"/>
</dbReference>
<gene>
    <name evidence="3" type="ORF">JYU34_015173</name>
</gene>
<feature type="compositionally biased region" description="Basic and acidic residues" evidence="1">
    <location>
        <begin position="298"/>
        <end position="309"/>
    </location>
</feature>
<dbReference type="InterPro" id="IPR050951">
    <property type="entry name" value="Retrovirus_Pol_polyprotein"/>
</dbReference>
<reference evidence="3 4" key="1">
    <citation type="submission" date="2021-06" db="EMBL/GenBank/DDBJ databases">
        <title>A haploid diamondback moth (Plutella xylostella L.) genome assembly resolves 31 chromosomes and identifies a diamide resistance mutation.</title>
        <authorList>
            <person name="Ward C.M."/>
            <person name="Perry K.D."/>
            <person name="Baker G."/>
            <person name="Powis K."/>
            <person name="Heckel D.G."/>
            <person name="Baxter S.W."/>
        </authorList>
    </citation>
    <scope>NUCLEOTIDE SEQUENCE [LARGE SCALE GENOMIC DNA]</scope>
    <source>
        <strain evidence="3 4">LV</strain>
        <tissue evidence="3">Single pupa</tissue>
    </source>
</reference>
<feature type="compositionally biased region" description="Low complexity" evidence="1">
    <location>
        <begin position="191"/>
        <end position="200"/>
    </location>
</feature>
<feature type="compositionally biased region" description="Polar residues" evidence="1">
    <location>
        <begin position="228"/>
        <end position="238"/>
    </location>
</feature>
<feature type="non-terminal residue" evidence="3">
    <location>
        <position position="1"/>
    </location>
</feature>
<comment type="caution">
    <text evidence="3">The sequence shown here is derived from an EMBL/GenBank/DDBJ whole genome shotgun (WGS) entry which is preliminary data.</text>
</comment>
<organism evidence="3 4">
    <name type="scientific">Plutella xylostella</name>
    <name type="common">Diamondback moth</name>
    <name type="synonym">Plutella maculipennis</name>
    <dbReference type="NCBI Taxonomy" id="51655"/>
    <lineage>
        <taxon>Eukaryota</taxon>
        <taxon>Metazoa</taxon>
        <taxon>Ecdysozoa</taxon>
        <taxon>Arthropoda</taxon>
        <taxon>Hexapoda</taxon>
        <taxon>Insecta</taxon>
        <taxon>Pterygota</taxon>
        <taxon>Neoptera</taxon>
        <taxon>Endopterygota</taxon>
        <taxon>Lepidoptera</taxon>
        <taxon>Glossata</taxon>
        <taxon>Ditrysia</taxon>
        <taxon>Yponomeutoidea</taxon>
        <taxon>Plutellidae</taxon>
        <taxon>Plutella</taxon>
    </lineage>
</organism>
<evidence type="ECO:0000256" key="1">
    <source>
        <dbReference type="SAM" id="MobiDB-lite"/>
    </source>
</evidence>
<dbReference type="PANTHER" id="PTHR37984">
    <property type="entry name" value="PROTEIN CBG26694"/>
    <property type="match status" value="1"/>
</dbReference>
<dbReference type="InterPro" id="IPR012337">
    <property type="entry name" value="RNaseH-like_sf"/>
</dbReference>
<dbReference type="Proteomes" id="UP000823941">
    <property type="component" value="Chromosome 20"/>
</dbReference>
<evidence type="ECO:0000259" key="2">
    <source>
        <dbReference type="PROSITE" id="PS50994"/>
    </source>
</evidence>
<accession>A0ABQ7Q6R5</accession>
<proteinExistence type="predicted"/>
<feature type="compositionally biased region" description="Pro residues" evidence="1">
    <location>
        <begin position="206"/>
        <end position="218"/>
    </location>
</feature>
<feature type="domain" description="Integrase catalytic" evidence="2">
    <location>
        <begin position="1"/>
        <end position="93"/>
    </location>
</feature>
<protein>
    <recommendedName>
        <fullName evidence="2">Integrase catalytic domain-containing protein</fullName>
    </recommendedName>
</protein>
<keyword evidence="4" id="KW-1185">Reference proteome</keyword>
<dbReference type="SUPFAM" id="SSF53098">
    <property type="entry name" value="Ribonuclease H-like"/>
    <property type="match status" value="1"/>
</dbReference>
<evidence type="ECO:0000313" key="3">
    <source>
        <dbReference type="EMBL" id="KAG7300834.1"/>
    </source>
</evidence>
<evidence type="ECO:0000313" key="4">
    <source>
        <dbReference type="Proteomes" id="UP000823941"/>
    </source>
</evidence>
<feature type="region of interest" description="Disordered" evidence="1">
    <location>
        <begin position="191"/>
        <end position="309"/>
    </location>
</feature>
<dbReference type="PROSITE" id="PS50994">
    <property type="entry name" value="INTEGRASE"/>
    <property type="match status" value="1"/>
</dbReference>
<dbReference type="EMBL" id="JAHIBW010000020">
    <property type="protein sequence ID" value="KAG7300834.1"/>
    <property type="molecule type" value="Genomic_DNA"/>
</dbReference>
<dbReference type="InterPro" id="IPR001584">
    <property type="entry name" value="Integrase_cat-core"/>
</dbReference>
<dbReference type="InterPro" id="IPR036397">
    <property type="entry name" value="RNaseH_sf"/>
</dbReference>